<gene>
    <name evidence="1" type="ORF">FA13DRAFT_1734543</name>
</gene>
<name>A0A4Y7T6G0_COPMI</name>
<dbReference type="EMBL" id="QPFP01000026">
    <property type="protein sequence ID" value="TEB29757.1"/>
    <property type="molecule type" value="Genomic_DNA"/>
</dbReference>
<evidence type="ECO:0000313" key="1">
    <source>
        <dbReference type="EMBL" id="TEB29757.1"/>
    </source>
</evidence>
<dbReference type="Proteomes" id="UP000298030">
    <property type="component" value="Unassembled WGS sequence"/>
</dbReference>
<sequence>MVKGHGRPKLAYLIDMSTDGRPGRSLTWGLSGCSIPCQSVRYATQTHITLRITMLAKM</sequence>
<evidence type="ECO:0000313" key="2">
    <source>
        <dbReference type="Proteomes" id="UP000298030"/>
    </source>
</evidence>
<dbReference type="AlphaFoldDB" id="A0A4Y7T6G0"/>
<comment type="caution">
    <text evidence="1">The sequence shown here is derived from an EMBL/GenBank/DDBJ whole genome shotgun (WGS) entry which is preliminary data.</text>
</comment>
<organism evidence="1 2">
    <name type="scientific">Coprinellus micaceus</name>
    <name type="common">Glistening ink-cap mushroom</name>
    <name type="synonym">Coprinus micaceus</name>
    <dbReference type="NCBI Taxonomy" id="71717"/>
    <lineage>
        <taxon>Eukaryota</taxon>
        <taxon>Fungi</taxon>
        <taxon>Dikarya</taxon>
        <taxon>Basidiomycota</taxon>
        <taxon>Agaricomycotina</taxon>
        <taxon>Agaricomycetes</taxon>
        <taxon>Agaricomycetidae</taxon>
        <taxon>Agaricales</taxon>
        <taxon>Agaricineae</taxon>
        <taxon>Psathyrellaceae</taxon>
        <taxon>Coprinellus</taxon>
    </lineage>
</organism>
<protein>
    <submittedName>
        <fullName evidence="1">Uncharacterized protein</fullName>
    </submittedName>
</protein>
<reference evidence="1 2" key="1">
    <citation type="journal article" date="2019" name="Nat. Ecol. Evol.">
        <title>Megaphylogeny resolves global patterns of mushroom evolution.</title>
        <authorList>
            <person name="Varga T."/>
            <person name="Krizsan K."/>
            <person name="Foldi C."/>
            <person name="Dima B."/>
            <person name="Sanchez-Garcia M."/>
            <person name="Sanchez-Ramirez S."/>
            <person name="Szollosi G.J."/>
            <person name="Szarkandi J.G."/>
            <person name="Papp V."/>
            <person name="Albert L."/>
            <person name="Andreopoulos W."/>
            <person name="Angelini C."/>
            <person name="Antonin V."/>
            <person name="Barry K.W."/>
            <person name="Bougher N.L."/>
            <person name="Buchanan P."/>
            <person name="Buyck B."/>
            <person name="Bense V."/>
            <person name="Catcheside P."/>
            <person name="Chovatia M."/>
            <person name="Cooper J."/>
            <person name="Damon W."/>
            <person name="Desjardin D."/>
            <person name="Finy P."/>
            <person name="Geml J."/>
            <person name="Haridas S."/>
            <person name="Hughes K."/>
            <person name="Justo A."/>
            <person name="Karasinski D."/>
            <person name="Kautmanova I."/>
            <person name="Kiss B."/>
            <person name="Kocsube S."/>
            <person name="Kotiranta H."/>
            <person name="LaButti K.M."/>
            <person name="Lechner B.E."/>
            <person name="Liimatainen K."/>
            <person name="Lipzen A."/>
            <person name="Lukacs Z."/>
            <person name="Mihaltcheva S."/>
            <person name="Morgado L.N."/>
            <person name="Niskanen T."/>
            <person name="Noordeloos M.E."/>
            <person name="Ohm R.A."/>
            <person name="Ortiz-Santana B."/>
            <person name="Ovrebo C."/>
            <person name="Racz N."/>
            <person name="Riley R."/>
            <person name="Savchenko A."/>
            <person name="Shiryaev A."/>
            <person name="Soop K."/>
            <person name="Spirin V."/>
            <person name="Szebenyi C."/>
            <person name="Tomsovsky M."/>
            <person name="Tulloss R.E."/>
            <person name="Uehling J."/>
            <person name="Grigoriev I.V."/>
            <person name="Vagvolgyi C."/>
            <person name="Papp T."/>
            <person name="Martin F.M."/>
            <person name="Miettinen O."/>
            <person name="Hibbett D.S."/>
            <person name="Nagy L.G."/>
        </authorList>
    </citation>
    <scope>NUCLEOTIDE SEQUENCE [LARGE SCALE GENOMIC DNA]</scope>
    <source>
        <strain evidence="1 2">FP101781</strain>
    </source>
</reference>
<proteinExistence type="predicted"/>
<accession>A0A4Y7T6G0</accession>
<keyword evidence="2" id="KW-1185">Reference proteome</keyword>